<protein>
    <recommendedName>
        <fullName evidence="3">Tesmin/TSO1-like CXC domain-containing protein</fullName>
    </recommendedName>
</protein>
<evidence type="ECO:0008006" key="3">
    <source>
        <dbReference type="Google" id="ProtNLM"/>
    </source>
</evidence>
<accession>A0A815U1L4</accession>
<evidence type="ECO:0000313" key="1">
    <source>
        <dbReference type="EMBL" id="CAF1512424.1"/>
    </source>
</evidence>
<comment type="caution">
    <text evidence="1">The sequence shown here is derived from an EMBL/GenBank/DDBJ whole genome shotgun (WGS) entry which is preliminary data.</text>
</comment>
<gene>
    <name evidence="1" type="ORF">ZHD862_LOCUS37985</name>
</gene>
<reference evidence="1" key="1">
    <citation type="submission" date="2021-02" db="EMBL/GenBank/DDBJ databases">
        <authorList>
            <person name="Nowell W R."/>
        </authorList>
    </citation>
    <scope>NUCLEOTIDE SEQUENCE</scope>
</reference>
<evidence type="ECO:0000313" key="2">
    <source>
        <dbReference type="Proteomes" id="UP000663864"/>
    </source>
</evidence>
<name>A0A815U1L4_9BILA</name>
<dbReference type="EMBL" id="CAJNOT010007878">
    <property type="protein sequence ID" value="CAF1512424.1"/>
    <property type="molecule type" value="Genomic_DNA"/>
</dbReference>
<sequence>MTPYEIVFGQKPRVDFELWKSISEQGIENEEDLPATVLNQLTVDIDSNLMPNELDNISVIDAQKSSISSNLLSNASNSIDLSISDAITPLPGAIHTTAAISSPQVNGSVDTNTESEETTQHFDEASTCNLGATNSAHLPIRQRAQDAYLSNADKRIKKRHQYIEGLWSRCSVGDYVGIKIDKVDRTNTDPKILPSVVLEKRDDKKIKVACMFGIINQWWPLESVVKLSAVPEQLVQMNKAELKEISIITASKLFVRDAVNGSTCSCKGACKTKQCACKKNNVFCSTKCHKNGSNCENQGH</sequence>
<organism evidence="1 2">
    <name type="scientific">Rotaria sordida</name>
    <dbReference type="NCBI Taxonomy" id="392033"/>
    <lineage>
        <taxon>Eukaryota</taxon>
        <taxon>Metazoa</taxon>
        <taxon>Spiralia</taxon>
        <taxon>Gnathifera</taxon>
        <taxon>Rotifera</taxon>
        <taxon>Eurotatoria</taxon>
        <taxon>Bdelloidea</taxon>
        <taxon>Philodinida</taxon>
        <taxon>Philodinidae</taxon>
        <taxon>Rotaria</taxon>
    </lineage>
</organism>
<dbReference type="Proteomes" id="UP000663864">
    <property type="component" value="Unassembled WGS sequence"/>
</dbReference>
<proteinExistence type="predicted"/>
<dbReference type="AlphaFoldDB" id="A0A815U1L4"/>